<evidence type="ECO:0000313" key="2">
    <source>
        <dbReference type="EMBL" id="AFS77193.1"/>
    </source>
</evidence>
<dbReference type="Pfam" id="PF03885">
    <property type="entry name" value="DUF327"/>
    <property type="match status" value="1"/>
</dbReference>
<evidence type="ECO:0008006" key="4">
    <source>
        <dbReference type="Google" id="ProtNLM"/>
    </source>
</evidence>
<gene>
    <name evidence="2" type="ordered locus">Curi_c01130</name>
</gene>
<dbReference type="EMBL" id="CP003326">
    <property type="protein sequence ID" value="AFS77193.1"/>
    <property type="molecule type" value="Genomic_DNA"/>
</dbReference>
<feature type="region of interest" description="Disordered" evidence="1">
    <location>
        <begin position="1"/>
        <end position="20"/>
    </location>
</feature>
<accession>K0ATL0</accession>
<dbReference type="SUPFAM" id="SSF158397">
    <property type="entry name" value="TM1646-like"/>
    <property type="match status" value="1"/>
</dbReference>
<evidence type="ECO:0000256" key="1">
    <source>
        <dbReference type="SAM" id="MobiDB-lite"/>
    </source>
</evidence>
<evidence type="ECO:0000313" key="3">
    <source>
        <dbReference type="Proteomes" id="UP000006094"/>
    </source>
</evidence>
<dbReference type="AlphaFoldDB" id="K0ATL0"/>
<reference evidence="2 3" key="1">
    <citation type="journal article" date="2012" name="PLoS ONE">
        <title>The purine-utilizing bacterium Clostridium acidurici 9a: a genome-guided metabolic reconsideration.</title>
        <authorList>
            <person name="Hartwich K."/>
            <person name="Poehlein A."/>
            <person name="Daniel R."/>
        </authorList>
    </citation>
    <scope>NUCLEOTIDE SEQUENCE [LARGE SCALE GENOMIC DNA]</scope>
    <source>
        <strain evidence="3">ATCC 7906 / DSM 604 / BCRC 14475 / CIP 104303 / KCTC 5404 / NCIMB 10678 / 9a</strain>
    </source>
</reference>
<dbReference type="InterPro" id="IPR005585">
    <property type="entry name" value="DUF327"/>
</dbReference>
<dbReference type="RefSeq" id="WP_014966330.1">
    <property type="nucleotide sequence ID" value="NC_018664.1"/>
</dbReference>
<protein>
    <recommendedName>
        <fullName evidence="4">DUF327 domain-containing protein</fullName>
    </recommendedName>
</protein>
<sequence length="150" mass="17333">MIKINDIKSGSPQQIDNINKDNLNKKVGNKKFSKELAHLDELTVKEKLEYLLTKIDKQSEKLSAKVDIKELIVYKKLISEFLQESVSSMAKFTKDSFLDRRGRHRVHSLVKKVDSELEALTKDVLSKESDNINILKKMQDIRGLIVDIYM</sequence>
<dbReference type="STRING" id="1128398.Curi_c01130"/>
<dbReference type="HOGENOM" id="CLU_121413_1_0_9"/>
<dbReference type="OrthoDB" id="1680946at2"/>
<keyword evidence="3" id="KW-1185">Reference proteome</keyword>
<organism evidence="2 3">
    <name type="scientific">Gottschalkia acidurici (strain ATCC 7906 / DSM 604 / BCRC 14475 / CIP 104303 / KCTC 5404 / NCIMB 10678 / 9a)</name>
    <name type="common">Clostridium acidurici</name>
    <dbReference type="NCBI Taxonomy" id="1128398"/>
    <lineage>
        <taxon>Bacteria</taxon>
        <taxon>Bacillati</taxon>
        <taxon>Bacillota</taxon>
        <taxon>Tissierellia</taxon>
        <taxon>Tissierellales</taxon>
        <taxon>Gottschalkiaceae</taxon>
        <taxon>Gottschalkia</taxon>
    </lineage>
</organism>
<dbReference type="Proteomes" id="UP000006094">
    <property type="component" value="Chromosome"/>
</dbReference>
<dbReference type="eggNOG" id="COG1728">
    <property type="taxonomic scope" value="Bacteria"/>
</dbReference>
<name>K0ATL0_GOTA9</name>
<dbReference type="KEGG" id="cad:Curi_c01130"/>
<dbReference type="InterPro" id="IPR024042">
    <property type="entry name" value="TM1646-like_dom_sf"/>
</dbReference>
<dbReference type="Gene3D" id="1.20.120.490">
    <property type="entry name" value="Hypothetical protein TM1646-like domain"/>
    <property type="match status" value="1"/>
</dbReference>
<proteinExistence type="predicted"/>